<dbReference type="KEGG" id="tpol:Mal48_25560"/>
<gene>
    <name evidence="1" type="ORF">Mal48_25560</name>
</gene>
<dbReference type="EMBL" id="CP036267">
    <property type="protein sequence ID" value="QDT33303.1"/>
    <property type="molecule type" value="Genomic_DNA"/>
</dbReference>
<dbReference type="OrthoDB" id="261225at2"/>
<reference evidence="1 2" key="1">
    <citation type="submission" date="2019-02" db="EMBL/GenBank/DDBJ databases">
        <title>Deep-cultivation of Planctomycetes and their phenomic and genomic characterization uncovers novel biology.</title>
        <authorList>
            <person name="Wiegand S."/>
            <person name="Jogler M."/>
            <person name="Boedeker C."/>
            <person name="Pinto D."/>
            <person name="Vollmers J."/>
            <person name="Rivas-Marin E."/>
            <person name="Kohn T."/>
            <person name="Peeters S.H."/>
            <person name="Heuer A."/>
            <person name="Rast P."/>
            <person name="Oberbeckmann S."/>
            <person name="Bunk B."/>
            <person name="Jeske O."/>
            <person name="Meyerdierks A."/>
            <person name="Storesund J.E."/>
            <person name="Kallscheuer N."/>
            <person name="Luecker S."/>
            <person name="Lage O.M."/>
            <person name="Pohl T."/>
            <person name="Merkel B.J."/>
            <person name="Hornburger P."/>
            <person name="Mueller R.-W."/>
            <person name="Bruemmer F."/>
            <person name="Labrenz M."/>
            <person name="Spormann A.M."/>
            <person name="Op den Camp H."/>
            <person name="Overmann J."/>
            <person name="Amann R."/>
            <person name="Jetten M.S.M."/>
            <person name="Mascher T."/>
            <person name="Medema M.H."/>
            <person name="Devos D.P."/>
            <person name="Kaster A.-K."/>
            <person name="Ovreas L."/>
            <person name="Rohde M."/>
            <person name="Galperin M.Y."/>
            <person name="Jogler C."/>
        </authorList>
    </citation>
    <scope>NUCLEOTIDE SEQUENCE [LARGE SCALE GENOMIC DNA]</scope>
    <source>
        <strain evidence="1 2">Mal48</strain>
    </source>
</reference>
<evidence type="ECO:0000313" key="1">
    <source>
        <dbReference type="EMBL" id="QDT33303.1"/>
    </source>
</evidence>
<dbReference type="RefSeq" id="WP_145199402.1">
    <property type="nucleotide sequence ID" value="NZ_CP036267.1"/>
</dbReference>
<name>A0A517QNW0_9PLAN</name>
<keyword evidence="2" id="KW-1185">Reference proteome</keyword>
<sequence length="87" mass="10284">MFTDMQKWAKIRRRVLTGQISNRGACREYDIHWETLGKILTFIEPPGYRLSQPRGSKIDPYMSIIEEILKSDKKVHRKQRHTAQGEI</sequence>
<dbReference type="Proteomes" id="UP000315724">
    <property type="component" value="Chromosome"/>
</dbReference>
<evidence type="ECO:0000313" key="2">
    <source>
        <dbReference type="Proteomes" id="UP000315724"/>
    </source>
</evidence>
<dbReference type="AlphaFoldDB" id="A0A517QNW0"/>
<organism evidence="1 2">
    <name type="scientific">Thalassoglobus polymorphus</name>
    <dbReference type="NCBI Taxonomy" id="2527994"/>
    <lineage>
        <taxon>Bacteria</taxon>
        <taxon>Pseudomonadati</taxon>
        <taxon>Planctomycetota</taxon>
        <taxon>Planctomycetia</taxon>
        <taxon>Planctomycetales</taxon>
        <taxon>Planctomycetaceae</taxon>
        <taxon>Thalassoglobus</taxon>
    </lineage>
</organism>
<protein>
    <submittedName>
        <fullName evidence="1">Uncharacterized protein</fullName>
    </submittedName>
</protein>
<accession>A0A517QNW0</accession>
<proteinExistence type="predicted"/>